<sequence>MTVTIDCIYDGEVFRPLEKIDLKKGERLTLHIERHISLDPIVLQTPVTDDIIQSLRRESWTSL</sequence>
<name>Q2FTD7_METHJ</name>
<keyword evidence="2 3" id="KW-1277">Toxin-antitoxin system</keyword>
<dbReference type="STRING" id="323259.Mhun_2713"/>
<accession>Q2FTD7</accession>
<evidence type="ECO:0000313" key="5">
    <source>
        <dbReference type="Proteomes" id="UP000001941"/>
    </source>
</evidence>
<dbReference type="SUPFAM" id="SSF141694">
    <property type="entry name" value="AF2212/PG0164-like"/>
    <property type="match status" value="1"/>
</dbReference>
<dbReference type="Gene3D" id="4.10.1150.10">
    <property type="entry name" value="AF2212/PG0164-like"/>
    <property type="match status" value="1"/>
</dbReference>
<dbReference type="Pfam" id="PF01954">
    <property type="entry name" value="AF2212-like"/>
    <property type="match status" value="1"/>
</dbReference>
<evidence type="ECO:0000313" key="4">
    <source>
        <dbReference type="EMBL" id="ABD42408.1"/>
    </source>
</evidence>
<dbReference type="EnsemblBacteria" id="ABD42408">
    <property type="protein sequence ID" value="ABD42408"/>
    <property type="gene ID" value="Mhun_2713"/>
</dbReference>
<protein>
    <recommendedName>
        <fullName evidence="3">Antitoxin</fullName>
    </recommendedName>
</protein>
<comment type="function">
    <text evidence="3">Antitoxin component of a type II toxin-antitoxin (TA) system.</text>
</comment>
<dbReference type="AlphaFoldDB" id="Q2FTD7"/>
<dbReference type="eggNOG" id="arCOG03880">
    <property type="taxonomic scope" value="Archaea"/>
</dbReference>
<evidence type="ECO:0000256" key="1">
    <source>
        <dbReference type="ARBA" id="ARBA00006615"/>
    </source>
</evidence>
<keyword evidence="5" id="KW-1185">Reference proteome</keyword>
<dbReference type="KEGG" id="mhu:Mhun_2713"/>
<comment type="similarity">
    <text evidence="1 3">Belongs to the UPF0165 family.</text>
</comment>
<organism evidence="4 5">
    <name type="scientific">Methanospirillum hungatei JF-1 (strain ATCC 27890 / DSM 864 / NBRC 100397 / JF-1)</name>
    <dbReference type="NCBI Taxonomy" id="323259"/>
    <lineage>
        <taxon>Archaea</taxon>
        <taxon>Methanobacteriati</taxon>
        <taxon>Methanobacteriota</taxon>
        <taxon>Stenosarchaea group</taxon>
        <taxon>Methanomicrobia</taxon>
        <taxon>Methanomicrobiales</taxon>
        <taxon>Methanospirillaceae</taxon>
        <taxon>Methanospirillum</taxon>
    </lineage>
</organism>
<dbReference type="GeneID" id="95969693"/>
<dbReference type="Proteomes" id="UP000001941">
    <property type="component" value="Chromosome"/>
</dbReference>
<dbReference type="HOGENOM" id="CLU_200885_3_1_2"/>
<dbReference type="EMBL" id="CP000254">
    <property type="protein sequence ID" value="ABD42408.1"/>
    <property type="molecule type" value="Genomic_DNA"/>
</dbReference>
<dbReference type="InParanoid" id="Q2FTD7"/>
<reference evidence="5" key="1">
    <citation type="journal article" date="2016" name="Stand. Genomic Sci.">
        <title>Complete genome sequence of Methanospirillum hungatei type strain JF1.</title>
        <authorList>
            <person name="Gunsalus R.P."/>
            <person name="Cook L.E."/>
            <person name="Crable B."/>
            <person name="Rohlin L."/>
            <person name="McDonald E."/>
            <person name="Mouttaki H."/>
            <person name="Sieber J.R."/>
            <person name="Poweleit N."/>
            <person name="Zhou H."/>
            <person name="Lapidus A.L."/>
            <person name="Daligault H.E."/>
            <person name="Land M."/>
            <person name="Gilna P."/>
            <person name="Ivanova N."/>
            <person name="Kyrpides N."/>
            <person name="Culley D.E."/>
            <person name="McInerney M.J."/>
        </authorList>
    </citation>
    <scope>NUCLEOTIDE SEQUENCE [LARGE SCALE GENOMIC DNA]</scope>
    <source>
        <strain evidence="5">ATCC 27890 / DSM 864 / NBRC 100397 / JF-1</strain>
    </source>
</reference>
<dbReference type="OrthoDB" id="116241at2157"/>
<dbReference type="InterPro" id="IPR024069">
    <property type="entry name" value="AF2212-like_dom_sf"/>
</dbReference>
<dbReference type="InterPro" id="IPR008203">
    <property type="entry name" value="AF2212-like"/>
</dbReference>
<proteinExistence type="inferred from homology"/>
<dbReference type="RefSeq" id="WP_011449664.1">
    <property type="nucleotide sequence ID" value="NC_007796.1"/>
</dbReference>
<evidence type="ECO:0000256" key="3">
    <source>
        <dbReference type="RuleBase" id="RU368051"/>
    </source>
</evidence>
<gene>
    <name evidence="4" type="ordered locus">Mhun_2713</name>
</gene>
<evidence type="ECO:0000256" key="2">
    <source>
        <dbReference type="ARBA" id="ARBA00022649"/>
    </source>
</evidence>